<reference evidence="1 2" key="1">
    <citation type="submission" date="2011-02" db="EMBL/GenBank/DDBJ databases">
        <title>The Genome Sequence of Sphaeroforma arctica JP610.</title>
        <authorList>
            <consortium name="The Broad Institute Genome Sequencing Platform"/>
            <person name="Russ C."/>
            <person name="Cuomo C."/>
            <person name="Young S.K."/>
            <person name="Zeng Q."/>
            <person name="Gargeya S."/>
            <person name="Alvarado L."/>
            <person name="Berlin A."/>
            <person name="Chapman S.B."/>
            <person name="Chen Z."/>
            <person name="Freedman E."/>
            <person name="Gellesch M."/>
            <person name="Goldberg J."/>
            <person name="Griggs A."/>
            <person name="Gujja S."/>
            <person name="Heilman E."/>
            <person name="Heiman D."/>
            <person name="Howarth C."/>
            <person name="Mehta T."/>
            <person name="Neiman D."/>
            <person name="Pearson M."/>
            <person name="Roberts A."/>
            <person name="Saif S."/>
            <person name="Shea T."/>
            <person name="Shenoy N."/>
            <person name="Sisk P."/>
            <person name="Stolte C."/>
            <person name="Sykes S."/>
            <person name="White J."/>
            <person name="Yandava C."/>
            <person name="Burger G."/>
            <person name="Gray M.W."/>
            <person name="Holland P.W.H."/>
            <person name="King N."/>
            <person name="Lang F.B.F."/>
            <person name="Roger A.J."/>
            <person name="Ruiz-Trillo I."/>
            <person name="Haas B."/>
            <person name="Nusbaum C."/>
            <person name="Birren B."/>
        </authorList>
    </citation>
    <scope>NUCLEOTIDE SEQUENCE [LARGE SCALE GENOMIC DNA]</scope>
    <source>
        <strain evidence="1 2">JP610</strain>
    </source>
</reference>
<evidence type="ECO:0000313" key="1">
    <source>
        <dbReference type="EMBL" id="KNC71660.1"/>
    </source>
</evidence>
<organism evidence="1 2">
    <name type="scientific">Sphaeroforma arctica JP610</name>
    <dbReference type="NCBI Taxonomy" id="667725"/>
    <lineage>
        <taxon>Eukaryota</taxon>
        <taxon>Ichthyosporea</taxon>
        <taxon>Ichthyophonida</taxon>
        <taxon>Sphaeroforma</taxon>
    </lineage>
</organism>
<dbReference type="RefSeq" id="XP_014145562.1">
    <property type="nucleotide sequence ID" value="XM_014290087.1"/>
</dbReference>
<accession>A0A0L0F4K7</accession>
<dbReference type="Proteomes" id="UP000054560">
    <property type="component" value="Unassembled WGS sequence"/>
</dbReference>
<sequence length="51" mass="5382">MNTGGGAKILAPHFAYKLKGLSVPSPVFMCTLEAESTKDDAALDVVLAQFQ</sequence>
<dbReference type="EMBL" id="KQ248362">
    <property type="protein sequence ID" value="KNC71660.1"/>
    <property type="molecule type" value="Genomic_DNA"/>
</dbReference>
<protein>
    <submittedName>
        <fullName evidence="1">Uncharacterized protein</fullName>
    </submittedName>
</protein>
<name>A0A0L0F4K7_9EUKA</name>
<dbReference type="AlphaFoldDB" id="A0A0L0F4K7"/>
<dbReference type="GeneID" id="25916308"/>
<keyword evidence="2" id="KW-1185">Reference proteome</keyword>
<feature type="non-terminal residue" evidence="1">
    <location>
        <position position="51"/>
    </location>
</feature>
<evidence type="ECO:0000313" key="2">
    <source>
        <dbReference type="Proteomes" id="UP000054560"/>
    </source>
</evidence>
<gene>
    <name evidence="1" type="ORF">SARC_15804</name>
</gene>
<proteinExistence type="predicted"/>